<accession>A0A4P9ZL91</accession>
<protein>
    <submittedName>
        <fullName evidence="1">Uncharacterized protein</fullName>
    </submittedName>
</protein>
<sequence>MASLLKLPRVGGTPRQLLKCQAPSVPLRSMSTIYSHAAEPVNSMPTGVGSSKLLLRTEADVSRSPELTEFNLSAEGYRKSNLYQAVNDAMRIALSTDDTAGKSPFPQIRQ</sequence>
<keyword evidence="2" id="KW-1185">Reference proteome</keyword>
<dbReference type="Proteomes" id="UP000268162">
    <property type="component" value="Unassembled WGS sequence"/>
</dbReference>
<dbReference type="EMBL" id="ML003394">
    <property type="protein sequence ID" value="RKP34037.1"/>
    <property type="molecule type" value="Genomic_DNA"/>
</dbReference>
<proteinExistence type="predicted"/>
<organism evidence="1 2">
    <name type="scientific">Dimargaris cristalligena</name>
    <dbReference type="NCBI Taxonomy" id="215637"/>
    <lineage>
        <taxon>Eukaryota</taxon>
        <taxon>Fungi</taxon>
        <taxon>Fungi incertae sedis</taxon>
        <taxon>Zoopagomycota</taxon>
        <taxon>Kickxellomycotina</taxon>
        <taxon>Dimargaritomycetes</taxon>
        <taxon>Dimargaritales</taxon>
        <taxon>Dimargaritaceae</taxon>
        <taxon>Dimargaris</taxon>
    </lineage>
</organism>
<evidence type="ECO:0000313" key="1">
    <source>
        <dbReference type="EMBL" id="RKP34037.1"/>
    </source>
</evidence>
<name>A0A4P9ZL91_9FUNG</name>
<evidence type="ECO:0000313" key="2">
    <source>
        <dbReference type="Proteomes" id="UP000268162"/>
    </source>
</evidence>
<dbReference type="AlphaFoldDB" id="A0A4P9ZL91"/>
<reference evidence="2" key="1">
    <citation type="journal article" date="2018" name="Nat. Microbiol.">
        <title>Leveraging single-cell genomics to expand the fungal tree of life.</title>
        <authorList>
            <person name="Ahrendt S.R."/>
            <person name="Quandt C.A."/>
            <person name="Ciobanu D."/>
            <person name="Clum A."/>
            <person name="Salamov A."/>
            <person name="Andreopoulos B."/>
            <person name="Cheng J.F."/>
            <person name="Woyke T."/>
            <person name="Pelin A."/>
            <person name="Henrissat B."/>
            <person name="Reynolds N.K."/>
            <person name="Benny G.L."/>
            <person name="Smith M.E."/>
            <person name="James T.Y."/>
            <person name="Grigoriev I.V."/>
        </authorList>
    </citation>
    <scope>NUCLEOTIDE SEQUENCE [LARGE SCALE GENOMIC DNA]</scope>
    <source>
        <strain evidence="2">RSA 468</strain>
    </source>
</reference>
<gene>
    <name evidence="1" type="ORF">BJ085DRAFT_39529</name>
</gene>